<gene>
    <name evidence="1" type="ORF">VXJ25_01505</name>
</gene>
<dbReference type="InterPro" id="IPR010360">
    <property type="entry name" value="DUF956"/>
</dbReference>
<proteinExistence type="predicted"/>
<dbReference type="Proteomes" id="UP001332931">
    <property type="component" value="Unassembled WGS sequence"/>
</dbReference>
<comment type="caution">
    <text evidence="1">The sequence shown here is derived from an EMBL/GenBank/DDBJ whole genome shotgun (WGS) entry which is preliminary data.</text>
</comment>
<dbReference type="Pfam" id="PF06115">
    <property type="entry name" value="DUF956"/>
    <property type="match status" value="1"/>
</dbReference>
<dbReference type="EMBL" id="JAZGJQ010000001">
    <property type="protein sequence ID" value="MEE6146678.1"/>
    <property type="molecule type" value="Genomic_DNA"/>
</dbReference>
<protein>
    <submittedName>
        <fullName evidence="1">DUF956 family protein</fullName>
    </submittedName>
</protein>
<sequence>MAQSQNTKVELTIKATSFQGLTTYGDLLVGDRAVEFYNERNPEDYIQIPWDEVDYVAASVMFGGRLISRFAIFTRSNGHFSFSTRDNKRTLRSFRGHVPEDRLQRSPTFLQVMGLGIKRLFLGGY</sequence>
<name>A0ABU7R7U8_9ACTN</name>
<evidence type="ECO:0000313" key="1">
    <source>
        <dbReference type="EMBL" id="MEE6146678.1"/>
    </source>
</evidence>
<keyword evidence="2" id="KW-1185">Reference proteome</keyword>
<dbReference type="PIRSF" id="PIRSF021265">
    <property type="entry name" value="DUF956"/>
    <property type="match status" value="1"/>
</dbReference>
<accession>A0ABU7R7U8</accession>
<organism evidence="1 2">
    <name type="scientific">Olsenella absiana</name>
    <dbReference type="NCBI Taxonomy" id="3115222"/>
    <lineage>
        <taxon>Bacteria</taxon>
        <taxon>Bacillati</taxon>
        <taxon>Actinomycetota</taxon>
        <taxon>Coriobacteriia</taxon>
        <taxon>Coriobacteriales</taxon>
        <taxon>Atopobiaceae</taxon>
        <taxon>Olsenella</taxon>
    </lineage>
</organism>
<reference evidence="1 2" key="1">
    <citation type="submission" date="2024-01" db="EMBL/GenBank/DDBJ databases">
        <title>Description of Olsenella sp. nov., isolated from pig feces.</title>
        <authorList>
            <person name="Chang Y.-H."/>
        </authorList>
    </citation>
    <scope>NUCLEOTIDE SEQUENCE [LARGE SCALE GENOMIC DNA]</scope>
    <source>
        <strain evidence="1 2">YH-ols2223</strain>
    </source>
</reference>
<evidence type="ECO:0000313" key="2">
    <source>
        <dbReference type="Proteomes" id="UP001332931"/>
    </source>
</evidence>
<dbReference type="RefSeq" id="WP_330957442.1">
    <property type="nucleotide sequence ID" value="NZ_JAZGJQ010000001.1"/>
</dbReference>